<keyword evidence="4" id="KW-1185">Reference proteome</keyword>
<dbReference type="EMBL" id="MU853818">
    <property type="protein sequence ID" value="KAK3939010.1"/>
    <property type="molecule type" value="Genomic_DNA"/>
</dbReference>
<sequence>MWLFPQKGRARADPKSATKKPNGDLVAPKTLPFVLSAWGTGLQLGAQSAIILAVLILWGISLAKNGITSAPEVPASLFQGGADTALLKARSVLWTWIPGLIMSLYSAFCGAMFDKLTSHQPIMELQQPAARQDTCTTCHAVHERHRKGWRRLVPSILLYGHRQTGPLKDKSTAGMTILLDYTEHWIPIANSIFAFRNRHHLVGACMLIRVLLLFTNGLASSVLSPAVIMLESDINLRSFAYFDGWLASTKYGDSNTPSTVRPAFDIVSANLAHGGSQYPWTTANYSFTPFRPATGGSVPPGNLTGQTFAFSGVLDCVRIENEKLVPSGGGSVVVTPNNDKANSTFVDFTFTDRGCEITQHVLVAAFPPRYSVTWANSSCPFESGSARYGLLAGQYDASEQFLLANFSLLSCKPFIYNSTGTVTVTLSDQENTAVPNAANVTGYSVIHSDILYPPINATVLGSYQSDFFRGWITNLPLYSINDPFASYYSDNMGELTYSLAVHRNASYPFDKEVMQGAFTTAYGAVFATAISLSAYNENTTTNPQPGDFVGRLTVTDRRLFVVPGPAIAVVTIMTLTLLITLWLVRYVRTHQEQLLKNQDLIFGHALLVDKSDDVSGYLRAVRNDVLLKEKQRIATSPAGTVLNGATTKVEEGKAGGDRDRDKRILEKSDLRDHAAHTSALSGWECWLDDEKQTIRLRNPHIDHAEKNPGELSGFLEYSCEDMDAS</sequence>
<feature type="transmembrane region" description="Helical" evidence="2">
    <location>
        <begin position="44"/>
        <end position="63"/>
    </location>
</feature>
<dbReference type="AlphaFoldDB" id="A0AAN6N4G8"/>
<evidence type="ECO:0000256" key="1">
    <source>
        <dbReference type="SAM" id="MobiDB-lite"/>
    </source>
</evidence>
<feature type="region of interest" description="Disordered" evidence="1">
    <location>
        <begin position="1"/>
        <end position="23"/>
    </location>
</feature>
<keyword evidence="2" id="KW-0472">Membrane</keyword>
<evidence type="ECO:0000313" key="3">
    <source>
        <dbReference type="EMBL" id="KAK3939010.1"/>
    </source>
</evidence>
<feature type="transmembrane region" description="Helical" evidence="2">
    <location>
        <begin position="93"/>
        <end position="113"/>
    </location>
</feature>
<protein>
    <submittedName>
        <fullName evidence="3">Uncharacterized protein</fullName>
    </submittedName>
</protein>
<dbReference type="Proteomes" id="UP001303473">
    <property type="component" value="Unassembled WGS sequence"/>
</dbReference>
<keyword evidence="2" id="KW-0812">Transmembrane</keyword>
<name>A0AAN6N4G8_9PEZI</name>
<reference evidence="4" key="1">
    <citation type="journal article" date="2023" name="Mol. Phylogenet. Evol.">
        <title>Genome-scale phylogeny and comparative genomics of the fungal order Sordariales.</title>
        <authorList>
            <person name="Hensen N."/>
            <person name="Bonometti L."/>
            <person name="Westerberg I."/>
            <person name="Brannstrom I.O."/>
            <person name="Guillou S."/>
            <person name="Cros-Aarteil S."/>
            <person name="Calhoun S."/>
            <person name="Haridas S."/>
            <person name="Kuo A."/>
            <person name="Mondo S."/>
            <person name="Pangilinan J."/>
            <person name="Riley R."/>
            <person name="LaButti K."/>
            <person name="Andreopoulos B."/>
            <person name="Lipzen A."/>
            <person name="Chen C."/>
            <person name="Yan M."/>
            <person name="Daum C."/>
            <person name="Ng V."/>
            <person name="Clum A."/>
            <person name="Steindorff A."/>
            <person name="Ohm R.A."/>
            <person name="Martin F."/>
            <person name="Silar P."/>
            <person name="Natvig D.O."/>
            <person name="Lalanne C."/>
            <person name="Gautier V."/>
            <person name="Ament-Velasquez S.L."/>
            <person name="Kruys A."/>
            <person name="Hutchinson M.I."/>
            <person name="Powell A.J."/>
            <person name="Barry K."/>
            <person name="Miller A.N."/>
            <person name="Grigoriev I.V."/>
            <person name="Debuchy R."/>
            <person name="Gladieux P."/>
            <person name="Hiltunen Thoren M."/>
            <person name="Johannesson H."/>
        </authorList>
    </citation>
    <scope>NUCLEOTIDE SEQUENCE [LARGE SCALE GENOMIC DNA]</scope>
    <source>
        <strain evidence="4">CBS 340.73</strain>
    </source>
</reference>
<evidence type="ECO:0000256" key="2">
    <source>
        <dbReference type="SAM" id="Phobius"/>
    </source>
</evidence>
<proteinExistence type="predicted"/>
<accession>A0AAN6N4G8</accession>
<comment type="caution">
    <text evidence="3">The sequence shown here is derived from an EMBL/GenBank/DDBJ whole genome shotgun (WGS) entry which is preliminary data.</text>
</comment>
<evidence type="ECO:0000313" key="4">
    <source>
        <dbReference type="Proteomes" id="UP001303473"/>
    </source>
</evidence>
<organism evidence="3 4">
    <name type="scientific">Diplogelasinospora grovesii</name>
    <dbReference type="NCBI Taxonomy" id="303347"/>
    <lineage>
        <taxon>Eukaryota</taxon>
        <taxon>Fungi</taxon>
        <taxon>Dikarya</taxon>
        <taxon>Ascomycota</taxon>
        <taxon>Pezizomycotina</taxon>
        <taxon>Sordariomycetes</taxon>
        <taxon>Sordariomycetidae</taxon>
        <taxon>Sordariales</taxon>
        <taxon>Diplogelasinosporaceae</taxon>
        <taxon>Diplogelasinospora</taxon>
    </lineage>
</organism>
<keyword evidence="2" id="KW-1133">Transmembrane helix</keyword>
<gene>
    <name evidence="3" type="ORF">QBC46DRAFT_355362</name>
</gene>
<feature type="transmembrane region" description="Helical" evidence="2">
    <location>
        <begin position="560"/>
        <end position="584"/>
    </location>
</feature>